<evidence type="ECO:0000313" key="2">
    <source>
        <dbReference type="EMBL" id="OGF80581.1"/>
    </source>
</evidence>
<protein>
    <submittedName>
        <fullName evidence="2">Uncharacterized protein</fullName>
    </submittedName>
</protein>
<dbReference type="EMBL" id="MFID01000033">
    <property type="protein sequence ID" value="OGF80581.1"/>
    <property type="molecule type" value="Genomic_DNA"/>
</dbReference>
<dbReference type="AlphaFoldDB" id="A0A1F5WZ49"/>
<comment type="caution">
    <text evidence="2">The sequence shown here is derived from an EMBL/GenBank/DDBJ whole genome shotgun (WGS) entry which is preliminary data.</text>
</comment>
<proteinExistence type="predicted"/>
<evidence type="ECO:0000256" key="1">
    <source>
        <dbReference type="SAM" id="MobiDB-lite"/>
    </source>
</evidence>
<gene>
    <name evidence="2" type="ORF">A2930_00960</name>
</gene>
<dbReference type="Proteomes" id="UP000178114">
    <property type="component" value="Unassembled WGS sequence"/>
</dbReference>
<reference evidence="2 3" key="1">
    <citation type="journal article" date="2016" name="Nat. Commun.">
        <title>Thousands of microbial genomes shed light on interconnected biogeochemical processes in an aquifer system.</title>
        <authorList>
            <person name="Anantharaman K."/>
            <person name="Brown C.T."/>
            <person name="Hug L.A."/>
            <person name="Sharon I."/>
            <person name="Castelle C.J."/>
            <person name="Probst A.J."/>
            <person name="Thomas B.C."/>
            <person name="Singh A."/>
            <person name="Wilkins M.J."/>
            <person name="Karaoz U."/>
            <person name="Brodie E.L."/>
            <person name="Williams K.H."/>
            <person name="Hubbard S.S."/>
            <person name="Banfield J.F."/>
        </authorList>
    </citation>
    <scope>NUCLEOTIDE SEQUENCE [LARGE SCALE GENOMIC DNA]</scope>
</reference>
<organism evidence="2 3">
    <name type="scientific">Candidatus Giovannonibacteria bacterium RIFCSPLOWO2_01_FULL_45_34</name>
    <dbReference type="NCBI Taxonomy" id="1798351"/>
    <lineage>
        <taxon>Bacteria</taxon>
        <taxon>Candidatus Giovannoniibacteriota</taxon>
    </lineage>
</organism>
<sequence length="84" mass="9524">MKVIRMIVVGNNYEEIEVRDFGPFKNERVALKKLKAHNWISFGKESFVPGGWHGPNISARIVSTPEPSKNLPKWEKHKGISIGP</sequence>
<name>A0A1F5WZ49_9BACT</name>
<evidence type="ECO:0000313" key="3">
    <source>
        <dbReference type="Proteomes" id="UP000178114"/>
    </source>
</evidence>
<accession>A0A1F5WZ49</accession>
<feature type="region of interest" description="Disordered" evidence="1">
    <location>
        <begin position="63"/>
        <end position="84"/>
    </location>
</feature>